<dbReference type="Proteomes" id="UP000515121">
    <property type="component" value="Unplaced"/>
</dbReference>
<dbReference type="InterPro" id="IPR035513">
    <property type="entry name" value="Invertase/methylesterase_inhib"/>
</dbReference>
<dbReference type="GeneID" id="111293492"/>
<evidence type="ECO:0000256" key="1">
    <source>
        <dbReference type="ARBA" id="ARBA00022729"/>
    </source>
</evidence>
<dbReference type="RefSeq" id="XP_022741973.1">
    <property type="nucleotide sequence ID" value="XM_022886238.1"/>
</dbReference>
<protein>
    <submittedName>
        <fullName evidence="7">Cell wall / vacuolar inhibitor of fructosidase 1-like</fullName>
    </submittedName>
</protein>
<dbReference type="PANTHER" id="PTHR36710:SF18">
    <property type="entry name" value="PECTINESTERASE INHIBITOR 5-RELATED"/>
    <property type="match status" value="1"/>
</dbReference>
<evidence type="ECO:0000256" key="4">
    <source>
        <dbReference type="SAM" id="SignalP"/>
    </source>
</evidence>
<dbReference type="PANTHER" id="PTHR36710">
    <property type="entry name" value="PECTINESTERASE INHIBITOR-LIKE"/>
    <property type="match status" value="1"/>
</dbReference>
<evidence type="ECO:0000256" key="2">
    <source>
        <dbReference type="ARBA" id="ARBA00023157"/>
    </source>
</evidence>
<organism evidence="6 7">
    <name type="scientific">Durio zibethinus</name>
    <name type="common">Durian</name>
    <dbReference type="NCBI Taxonomy" id="66656"/>
    <lineage>
        <taxon>Eukaryota</taxon>
        <taxon>Viridiplantae</taxon>
        <taxon>Streptophyta</taxon>
        <taxon>Embryophyta</taxon>
        <taxon>Tracheophyta</taxon>
        <taxon>Spermatophyta</taxon>
        <taxon>Magnoliopsida</taxon>
        <taxon>eudicotyledons</taxon>
        <taxon>Gunneridae</taxon>
        <taxon>Pentapetalae</taxon>
        <taxon>rosids</taxon>
        <taxon>malvids</taxon>
        <taxon>Malvales</taxon>
        <taxon>Malvaceae</taxon>
        <taxon>Helicteroideae</taxon>
        <taxon>Durio</taxon>
    </lineage>
</organism>
<dbReference type="InterPro" id="IPR006501">
    <property type="entry name" value="Pectinesterase_inhib_dom"/>
</dbReference>
<name>A0A6P5YN74_DURZI</name>
<gene>
    <name evidence="7" type="primary">LOC111293492</name>
</gene>
<dbReference type="FunFam" id="1.20.140.40:FF:000009">
    <property type="entry name" value="Invertase/pectin methylesterase inhibitor family protein"/>
    <property type="match status" value="1"/>
</dbReference>
<feature type="signal peptide" evidence="4">
    <location>
        <begin position="1"/>
        <end position="32"/>
    </location>
</feature>
<dbReference type="NCBIfam" id="TIGR01614">
    <property type="entry name" value="PME_inhib"/>
    <property type="match status" value="1"/>
</dbReference>
<evidence type="ECO:0000313" key="6">
    <source>
        <dbReference type="Proteomes" id="UP000515121"/>
    </source>
</evidence>
<dbReference type="SUPFAM" id="SSF101148">
    <property type="entry name" value="Plant invertase/pectin methylesterase inhibitor"/>
    <property type="match status" value="1"/>
</dbReference>
<feature type="domain" description="Pectinesterase inhibitor" evidence="5">
    <location>
        <begin position="31"/>
        <end position="175"/>
    </location>
</feature>
<dbReference type="Gene3D" id="1.20.140.40">
    <property type="entry name" value="Invertase/pectin methylesterase inhibitor family protein"/>
    <property type="match status" value="1"/>
</dbReference>
<keyword evidence="6" id="KW-1185">Reference proteome</keyword>
<reference evidence="7" key="1">
    <citation type="submission" date="2025-08" db="UniProtKB">
        <authorList>
            <consortium name="RefSeq"/>
        </authorList>
    </citation>
    <scope>IDENTIFICATION</scope>
    <source>
        <tissue evidence="7">Fruit stalk</tissue>
    </source>
</reference>
<feature type="chain" id="PRO_5028469554" evidence="4">
    <location>
        <begin position="33"/>
        <end position="182"/>
    </location>
</feature>
<dbReference type="CDD" id="cd15796">
    <property type="entry name" value="CIF_like"/>
    <property type="match status" value="1"/>
</dbReference>
<dbReference type="OrthoDB" id="764172at2759"/>
<evidence type="ECO:0000313" key="7">
    <source>
        <dbReference type="RefSeq" id="XP_022741973.1"/>
    </source>
</evidence>
<proteinExistence type="inferred from homology"/>
<dbReference type="SMART" id="SM00856">
    <property type="entry name" value="PMEI"/>
    <property type="match status" value="1"/>
</dbReference>
<accession>A0A6P5YN74</accession>
<dbReference type="InterPro" id="IPR052421">
    <property type="entry name" value="PCW_Enzyme_Inhibitor"/>
</dbReference>
<dbReference type="Pfam" id="PF04043">
    <property type="entry name" value="PMEI"/>
    <property type="match status" value="1"/>
</dbReference>
<dbReference type="KEGG" id="dzi:111293492"/>
<dbReference type="InterPro" id="IPR034087">
    <property type="entry name" value="C/VIF1"/>
</dbReference>
<dbReference type="GO" id="GO:0004857">
    <property type="term" value="F:enzyme inhibitor activity"/>
    <property type="evidence" value="ECO:0007669"/>
    <property type="project" value="InterPro"/>
</dbReference>
<dbReference type="AlphaFoldDB" id="A0A6P5YN74"/>
<sequence length="182" mass="19606">MKTSISSPPSSSLHVLLLLLLLLAISLPSIQCDDLVEQICKKTPFYDLCISTLRSNSNSTNSDVKGLASVMADILLANATDTLNYIRAQINQTSDPQMERALAYCAELYIPVVKYNLPQAIDALSKGQFAFASDGISDAAREADACEKNFSGSLKSPLSDRNKLLHSLSDVAVAIVKVLQKG</sequence>
<keyword evidence="1 4" id="KW-0732">Signal</keyword>
<keyword evidence="2" id="KW-1015">Disulfide bond</keyword>
<evidence type="ECO:0000256" key="3">
    <source>
        <dbReference type="ARBA" id="ARBA00038471"/>
    </source>
</evidence>
<comment type="similarity">
    <text evidence="3">Belongs to the PMEI family.</text>
</comment>
<evidence type="ECO:0000259" key="5">
    <source>
        <dbReference type="SMART" id="SM00856"/>
    </source>
</evidence>